<evidence type="ECO:0000259" key="2">
    <source>
        <dbReference type="Pfam" id="PF04127"/>
    </source>
</evidence>
<comment type="similarity">
    <text evidence="1">Belongs to the PPC synthetase family.</text>
</comment>
<protein>
    <recommendedName>
        <fullName evidence="2">DNA/pantothenate metabolism flavoprotein C-terminal domain-containing protein</fullName>
    </recommendedName>
</protein>
<dbReference type="EMBL" id="JARGDH010000093">
    <property type="protein sequence ID" value="KAL0263811.1"/>
    <property type="molecule type" value="Genomic_DNA"/>
</dbReference>
<sequence>MGYALAQIAAFLGGNVTLVSGPSNLSKPFNCDIIKVKSAEEMEKATLKLSQNADIVVMAAAVADFKPLDKYTTWGKAR</sequence>
<comment type="caution">
    <text evidence="3">The sequence shown here is derived from an EMBL/GenBank/DDBJ whole genome shotgun (WGS) entry which is preliminary data.</text>
</comment>
<dbReference type="Pfam" id="PF04127">
    <property type="entry name" value="DFP"/>
    <property type="match status" value="1"/>
</dbReference>
<evidence type="ECO:0000256" key="1">
    <source>
        <dbReference type="ARBA" id="ARBA00005703"/>
    </source>
</evidence>
<reference evidence="3" key="1">
    <citation type="journal article" date="2024" name="Gigascience">
        <title>Chromosome-level genome of the poultry shaft louse Menopon gallinae provides insight into the host-switching and adaptive evolution of parasitic lice.</title>
        <authorList>
            <person name="Xu Y."/>
            <person name="Ma L."/>
            <person name="Liu S."/>
            <person name="Liang Y."/>
            <person name="Liu Q."/>
            <person name="He Z."/>
            <person name="Tian L."/>
            <person name="Duan Y."/>
            <person name="Cai W."/>
            <person name="Li H."/>
            <person name="Song F."/>
        </authorList>
    </citation>
    <scope>NUCLEOTIDE SEQUENCE</scope>
    <source>
        <strain evidence="3">Cailab_2023a</strain>
    </source>
</reference>
<dbReference type="GO" id="GO:0015937">
    <property type="term" value="P:coenzyme A biosynthetic process"/>
    <property type="evidence" value="ECO:0007669"/>
    <property type="project" value="UniProtKB-ARBA"/>
</dbReference>
<evidence type="ECO:0000313" key="3">
    <source>
        <dbReference type="EMBL" id="KAL0263811.1"/>
    </source>
</evidence>
<dbReference type="Gene3D" id="3.40.50.10300">
    <property type="entry name" value="CoaB-like"/>
    <property type="match status" value="1"/>
</dbReference>
<dbReference type="InterPro" id="IPR007085">
    <property type="entry name" value="DNA/pantothenate-metab_flavo_C"/>
</dbReference>
<feature type="domain" description="DNA/pantothenate metabolism flavoprotein C-terminal" evidence="2">
    <location>
        <begin position="1"/>
        <end position="70"/>
    </location>
</feature>
<name>A0AAW2H670_9NEOP</name>
<dbReference type="AlphaFoldDB" id="A0AAW2H670"/>
<gene>
    <name evidence="3" type="ORF">PYX00_011110</name>
</gene>
<organism evidence="3">
    <name type="scientific">Menopon gallinae</name>
    <name type="common">poultry shaft louse</name>
    <dbReference type="NCBI Taxonomy" id="328185"/>
    <lineage>
        <taxon>Eukaryota</taxon>
        <taxon>Metazoa</taxon>
        <taxon>Ecdysozoa</taxon>
        <taxon>Arthropoda</taxon>
        <taxon>Hexapoda</taxon>
        <taxon>Insecta</taxon>
        <taxon>Pterygota</taxon>
        <taxon>Neoptera</taxon>
        <taxon>Paraneoptera</taxon>
        <taxon>Psocodea</taxon>
        <taxon>Troctomorpha</taxon>
        <taxon>Phthiraptera</taxon>
        <taxon>Amblycera</taxon>
        <taxon>Menoponidae</taxon>
        <taxon>Menopon</taxon>
    </lineage>
</organism>
<dbReference type="GO" id="GO:0003824">
    <property type="term" value="F:catalytic activity"/>
    <property type="evidence" value="ECO:0007669"/>
    <property type="project" value="UniProtKB-ARBA"/>
</dbReference>
<dbReference type="InterPro" id="IPR035929">
    <property type="entry name" value="CoaB-like_sf"/>
</dbReference>
<proteinExistence type="inferred from homology"/>
<accession>A0AAW2H670</accession>
<dbReference type="SUPFAM" id="SSF102645">
    <property type="entry name" value="CoaB-like"/>
    <property type="match status" value="1"/>
</dbReference>